<reference evidence="1 2" key="1">
    <citation type="submission" date="2016-09" db="EMBL/GenBank/DDBJ databases">
        <title>Pseudoalteromonas amylolytica sp. nov., isolated from the surface seawater.</title>
        <authorList>
            <person name="Wu Y.-H."/>
            <person name="Cheng H."/>
            <person name="Jin X.-B."/>
            <person name="Wang C.-S."/>
            <person name="Xu X.-W."/>
        </authorList>
    </citation>
    <scope>NUCLEOTIDE SEQUENCE [LARGE SCALE GENOMIC DNA]</scope>
    <source>
        <strain evidence="1 2">JW1</strain>
    </source>
</reference>
<dbReference type="STRING" id="1859457.BET10_15945"/>
<gene>
    <name evidence="1" type="ORF">BET10_15945</name>
</gene>
<accession>A0A1S1MT10</accession>
<proteinExistence type="predicted"/>
<sequence length="130" mass="14933">MSALYHNLNKTFLNTSMNNNDMDHNTPHYRDLATIARLAEGYQQVYGRLIHYSQQQVVYRVTTEDACFALAQVQNGEVEIEALEMWANLLEIRGDIDHSQVEGLLYALANPEQMGTMSHEKVTQLLNLYK</sequence>
<evidence type="ECO:0000313" key="2">
    <source>
        <dbReference type="Proteomes" id="UP000179786"/>
    </source>
</evidence>
<dbReference type="EMBL" id="MKJU01000028">
    <property type="protein sequence ID" value="OHU89617.1"/>
    <property type="molecule type" value="Genomic_DNA"/>
</dbReference>
<keyword evidence="2" id="KW-1185">Reference proteome</keyword>
<evidence type="ECO:0000313" key="1">
    <source>
        <dbReference type="EMBL" id="OHU89617.1"/>
    </source>
</evidence>
<protein>
    <submittedName>
        <fullName evidence="1">Uncharacterized protein</fullName>
    </submittedName>
</protein>
<comment type="caution">
    <text evidence="1">The sequence shown here is derived from an EMBL/GenBank/DDBJ whole genome shotgun (WGS) entry which is preliminary data.</text>
</comment>
<organism evidence="1 2">
    <name type="scientific">Pseudoalteromonas amylolytica</name>
    <dbReference type="NCBI Taxonomy" id="1859457"/>
    <lineage>
        <taxon>Bacteria</taxon>
        <taxon>Pseudomonadati</taxon>
        <taxon>Pseudomonadota</taxon>
        <taxon>Gammaproteobacteria</taxon>
        <taxon>Alteromonadales</taxon>
        <taxon>Pseudoalteromonadaceae</taxon>
        <taxon>Pseudoalteromonas</taxon>
    </lineage>
</organism>
<dbReference type="AlphaFoldDB" id="A0A1S1MT10"/>
<dbReference type="Proteomes" id="UP000179786">
    <property type="component" value="Unassembled WGS sequence"/>
</dbReference>
<name>A0A1S1MT10_9GAMM</name>